<name>A0A4Y2IDJ5_ARAVE</name>
<gene>
    <name evidence="1" type="ORF">AVEN_87385_1</name>
</gene>
<dbReference type="Proteomes" id="UP000499080">
    <property type="component" value="Unassembled WGS sequence"/>
</dbReference>
<sequence length="183" mass="20899">MQYTLVPVNWSAHLHLPWFPKRRYCRGCLVGKRHQEAWQSQRFDPNWKICLQISHIEQDAAIPPINQTVIEDNLLFRFPEGLSSFARCVRRRSPTATRPDPRTSSKKSCIESRASCHSTREGFPFKQYRLLTGDFFEGGMVLKKEIGSALSSTFSLSSTQGCVVKDYCSKAAALFRLAPIKML</sequence>
<proteinExistence type="predicted"/>
<accession>A0A4Y2IDJ5</accession>
<dbReference type="EMBL" id="BGPR01002572">
    <property type="protein sequence ID" value="GBM75695.1"/>
    <property type="molecule type" value="Genomic_DNA"/>
</dbReference>
<protein>
    <submittedName>
        <fullName evidence="1">Uncharacterized protein</fullName>
    </submittedName>
</protein>
<dbReference type="AlphaFoldDB" id="A0A4Y2IDJ5"/>
<organism evidence="1 2">
    <name type="scientific">Araneus ventricosus</name>
    <name type="common">Orbweaver spider</name>
    <name type="synonym">Epeira ventricosa</name>
    <dbReference type="NCBI Taxonomy" id="182803"/>
    <lineage>
        <taxon>Eukaryota</taxon>
        <taxon>Metazoa</taxon>
        <taxon>Ecdysozoa</taxon>
        <taxon>Arthropoda</taxon>
        <taxon>Chelicerata</taxon>
        <taxon>Arachnida</taxon>
        <taxon>Araneae</taxon>
        <taxon>Araneomorphae</taxon>
        <taxon>Entelegynae</taxon>
        <taxon>Araneoidea</taxon>
        <taxon>Araneidae</taxon>
        <taxon>Araneus</taxon>
    </lineage>
</organism>
<keyword evidence="2" id="KW-1185">Reference proteome</keyword>
<reference evidence="1 2" key="1">
    <citation type="journal article" date="2019" name="Sci. Rep.">
        <title>Orb-weaving spider Araneus ventricosus genome elucidates the spidroin gene catalogue.</title>
        <authorList>
            <person name="Kono N."/>
            <person name="Nakamura H."/>
            <person name="Ohtoshi R."/>
            <person name="Moran D.A.P."/>
            <person name="Shinohara A."/>
            <person name="Yoshida Y."/>
            <person name="Fujiwara M."/>
            <person name="Mori M."/>
            <person name="Tomita M."/>
            <person name="Arakawa K."/>
        </authorList>
    </citation>
    <scope>NUCLEOTIDE SEQUENCE [LARGE SCALE GENOMIC DNA]</scope>
</reference>
<evidence type="ECO:0000313" key="1">
    <source>
        <dbReference type="EMBL" id="GBM75695.1"/>
    </source>
</evidence>
<evidence type="ECO:0000313" key="2">
    <source>
        <dbReference type="Proteomes" id="UP000499080"/>
    </source>
</evidence>
<comment type="caution">
    <text evidence="1">The sequence shown here is derived from an EMBL/GenBank/DDBJ whole genome shotgun (WGS) entry which is preliminary data.</text>
</comment>